<evidence type="ECO:0008006" key="4">
    <source>
        <dbReference type="Google" id="ProtNLM"/>
    </source>
</evidence>
<keyword evidence="3" id="KW-1185">Reference proteome</keyword>
<accession>A0A0P6VT52</accession>
<gene>
    <name evidence="2" type="ORF">ABB55_22355</name>
</gene>
<dbReference type="STRING" id="665126.ABB55_22355"/>
<comment type="caution">
    <text evidence="2">The sequence shown here is derived from an EMBL/GenBank/DDBJ whole genome shotgun (WGS) entry which is preliminary data.</text>
</comment>
<feature type="chain" id="PRO_5006131792" description="Copper-binding protein" evidence="1">
    <location>
        <begin position="24"/>
        <end position="145"/>
    </location>
</feature>
<dbReference type="AlphaFoldDB" id="A0A0P6VT52"/>
<proteinExistence type="predicted"/>
<feature type="signal peptide" evidence="1">
    <location>
        <begin position="1"/>
        <end position="23"/>
    </location>
</feature>
<protein>
    <recommendedName>
        <fullName evidence="4">Copper-binding protein</fullName>
    </recommendedName>
</protein>
<evidence type="ECO:0000313" key="3">
    <source>
        <dbReference type="Proteomes" id="UP000048984"/>
    </source>
</evidence>
<reference evidence="2 3" key="1">
    <citation type="submission" date="2015-09" db="EMBL/GenBank/DDBJ databases">
        <authorList>
            <person name="Jackson K.R."/>
            <person name="Lunt B.L."/>
            <person name="Fisher J.N.B."/>
            <person name="Gardner A.V."/>
            <person name="Bailey M.E."/>
            <person name="Deus L.M."/>
            <person name="Earl A.S."/>
            <person name="Gibby P.D."/>
            <person name="Hartmann K.A."/>
            <person name="Liu J.E."/>
            <person name="Manci A.M."/>
            <person name="Nielsen D.A."/>
            <person name="Solomon M.B."/>
            <person name="Breakwell D.P."/>
            <person name="Burnett S.H."/>
            <person name="Grose J.H."/>
        </authorList>
    </citation>
    <scope>NUCLEOTIDE SEQUENCE [LARGE SCALE GENOMIC DNA]</scope>
    <source>
        <strain evidence="2 3">16</strain>
    </source>
</reference>
<name>A0A0P6VT52_9HYPH</name>
<dbReference type="EMBL" id="LJYW01000001">
    <property type="protein sequence ID" value="KPL56067.1"/>
    <property type="molecule type" value="Genomic_DNA"/>
</dbReference>
<dbReference type="Gene3D" id="2.60.40.420">
    <property type="entry name" value="Cupredoxins - blue copper proteins"/>
    <property type="match status" value="1"/>
</dbReference>
<dbReference type="InterPro" id="IPR008972">
    <property type="entry name" value="Cupredoxin"/>
</dbReference>
<organism evidence="2 3">
    <name type="scientific">Prosthecodimorpha hirschii</name>
    <dbReference type="NCBI Taxonomy" id="665126"/>
    <lineage>
        <taxon>Bacteria</taxon>
        <taxon>Pseudomonadati</taxon>
        <taxon>Pseudomonadota</taxon>
        <taxon>Alphaproteobacteria</taxon>
        <taxon>Hyphomicrobiales</taxon>
        <taxon>Ancalomicrobiaceae</taxon>
        <taxon>Prosthecodimorpha</taxon>
    </lineage>
</organism>
<evidence type="ECO:0000313" key="2">
    <source>
        <dbReference type="EMBL" id="KPL56067.1"/>
    </source>
</evidence>
<dbReference type="Proteomes" id="UP000048984">
    <property type="component" value="Unassembled WGS sequence"/>
</dbReference>
<dbReference type="SUPFAM" id="SSF49503">
    <property type="entry name" value="Cupredoxins"/>
    <property type="match status" value="1"/>
</dbReference>
<sequence>MLLAAGLALAGATAAVLPQTAQAAGDLMKGREILPEIVLGDGADNDYAVENREITIETGKAYRLQITSKSPKEMKFLAPEFFRNIWCDQIVINDLEVHMNGGPAWLEFDDQGTIEVSFVAIKTGTYEWRIGGLEQKGMTGKIIVK</sequence>
<keyword evidence="1" id="KW-0732">Signal</keyword>
<evidence type="ECO:0000256" key="1">
    <source>
        <dbReference type="SAM" id="SignalP"/>
    </source>
</evidence>
<reference evidence="2 3" key="2">
    <citation type="submission" date="2015-10" db="EMBL/GenBank/DDBJ databases">
        <title>Draft Genome Sequence of Prosthecomicrobium hirschii ATCC 27832.</title>
        <authorList>
            <person name="Daniel J."/>
            <person name="Givan S.A."/>
            <person name="Brun Y.V."/>
            <person name="Brown P.J."/>
        </authorList>
    </citation>
    <scope>NUCLEOTIDE SEQUENCE [LARGE SCALE GENOMIC DNA]</scope>
    <source>
        <strain evidence="2 3">16</strain>
    </source>
</reference>